<dbReference type="OrthoDB" id="276989at2759"/>
<dbReference type="VEuPathDB" id="FungiDB:LELG_05556"/>
<evidence type="ECO:0000313" key="3">
    <source>
        <dbReference type="EMBL" id="EDK47375.1"/>
    </source>
</evidence>
<keyword evidence="2" id="KW-0235">DNA replication</keyword>
<accession>A5E7G7</accession>
<keyword evidence="4" id="KW-1185">Reference proteome</keyword>
<proteinExistence type="inferred from homology"/>
<dbReference type="PANTHER" id="PTHR13395:SF6">
    <property type="entry name" value="SISTER CHROMATID COHESION PROTEIN DCC1"/>
    <property type="match status" value="1"/>
</dbReference>
<dbReference type="GO" id="GO:0000775">
    <property type="term" value="C:chromosome, centromeric region"/>
    <property type="evidence" value="ECO:0007669"/>
    <property type="project" value="TreeGrafter"/>
</dbReference>
<dbReference type="GO" id="GO:0006260">
    <property type="term" value="P:DNA replication"/>
    <property type="evidence" value="ECO:0007669"/>
    <property type="project" value="UniProtKB-KW"/>
</dbReference>
<dbReference type="AlphaFoldDB" id="A5E7G7"/>
<dbReference type="KEGG" id="lel:PVL30_005085"/>
<evidence type="ECO:0000256" key="2">
    <source>
        <dbReference type="ARBA" id="ARBA00022705"/>
    </source>
</evidence>
<evidence type="ECO:0008006" key="5">
    <source>
        <dbReference type="Google" id="ProtNLM"/>
    </source>
</evidence>
<dbReference type="InParanoid" id="A5E7G7"/>
<dbReference type="InterPro" id="IPR019128">
    <property type="entry name" value="Dcc1"/>
</dbReference>
<dbReference type="GO" id="GO:0000785">
    <property type="term" value="C:chromatin"/>
    <property type="evidence" value="ECO:0007669"/>
    <property type="project" value="TreeGrafter"/>
</dbReference>
<name>A5E7G7_LODEL</name>
<dbReference type="Pfam" id="PF09724">
    <property type="entry name" value="Dcc1"/>
    <property type="match status" value="1"/>
</dbReference>
<dbReference type="EMBL" id="CH981533">
    <property type="protein sequence ID" value="EDK47375.1"/>
    <property type="molecule type" value="Genomic_DNA"/>
</dbReference>
<comment type="similarity">
    <text evidence="1">Belongs to the DCC1 family.</text>
</comment>
<dbReference type="FunCoup" id="A5E7G7">
    <property type="interactions" value="413"/>
</dbReference>
<sequence length="401" mass="46132">MNSVSVYQRLKPDANHTYKLIQLPPSLQNKLEQDTNHSSLKLELKSNKGHDNVVICTENETFKLRQNNHSNTILLMRSMHNEDTNNKIVKNAEATNVTSVQPPQQNWLVGFAKCPYIYELAPVKGNINILEIPILHPSMLNDLKKLSKSTNFAQSPNKQQLLKSSCCSKTEFQHLLIEHLICEIHGHCFRVSRSLEVEILFHIITFLISRNQLSEFNLQDLKEVVKLNLNWSSSMVYTVIKKYSYSAESTNAEANDFEIVDTKNEISNNAPRTLDDAKIVKLFGIVELGKTSTTILTQEFLLNWKTSLPSFYNVPLEITYLLGYYVTIQQGHIQYINPDNLSSDLGTRFKELLNIVKIWPYEEFVSFIEPLVPKERKLDSVIIKYGRKKRLGRDKFVVCGR</sequence>
<evidence type="ECO:0000256" key="1">
    <source>
        <dbReference type="ARBA" id="ARBA00007017"/>
    </source>
</evidence>
<gene>
    <name evidence="3" type="ORF">LELG_05556</name>
</gene>
<dbReference type="OMA" id="DSESWPF"/>
<evidence type="ECO:0000313" key="4">
    <source>
        <dbReference type="Proteomes" id="UP000001996"/>
    </source>
</evidence>
<dbReference type="Proteomes" id="UP000001996">
    <property type="component" value="Unassembled WGS sequence"/>
</dbReference>
<dbReference type="HOGENOM" id="CLU_034504_0_0_1"/>
<dbReference type="GO" id="GO:0031390">
    <property type="term" value="C:Ctf18 RFC-like complex"/>
    <property type="evidence" value="ECO:0007669"/>
    <property type="project" value="InterPro"/>
</dbReference>
<dbReference type="GO" id="GO:0034088">
    <property type="term" value="P:maintenance of mitotic sister chromatid cohesion"/>
    <property type="evidence" value="ECO:0007669"/>
    <property type="project" value="TreeGrafter"/>
</dbReference>
<protein>
    <recommendedName>
        <fullName evidence="5">Sister chromatid cohesion protein DCC1</fullName>
    </recommendedName>
</protein>
<dbReference type="eggNOG" id="KOG0798">
    <property type="taxonomic scope" value="Eukaryota"/>
</dbReference>
<reference evidence="3 4" key="1">
    <citation type="journal article" date="2009" name="Nature">
        <title>Evolution of pathogenicity and sexual reproduction in eight Candida genomes.</title>
        <authorList>
            <person name="Butler G."/>
            <person name="Rasmussen M.D."/>
            <person name="Lin M.F."/>
            <person name="Santos M.A."/>
            <person name="Sakthikumar S."/>
            <person name="Munro C.A."/>
            <person name="Rheinbay E."/>
            <person name="Grabherr M."/>
            <person name="Forche A."/>
            <person name="Reedy J.L."/>
            <person name="Agrafioti I."/>
            <person name="Arnaud M.B."/>
            <person name="Bates S."/>
            <person name="Brown A.J."/>
            <person name="Brunke S."/>
            <person name="Costanzo M.C."/>
            <person name="Fitzpatrick D.A."/>
            <person name="de Groot P.W."/>
            <person name="Harris D."/>
            <person name="Hoyer L.L."/>
            <person name="Hube B."/>
            <person name="Klis F.M."/>
            <person name="Kodira C."/>
            <person name="Lennard N."/>
            <person name="Logue M.E."/>
            <person name="Martin R."/>
            <person name="Neiman A.M."/>
            <person name="Nikolaou E."/>
            <person name="Quail M.A."/>
            <person name="Quinn J."/>
            <person name="Santos M.C."/>
            <person name="Schmitzberger F.F."/>
            <person name="Sherlock G."/>
            <person name="Shah P."/>
            <person name="Silverstein K.A."/>
            <person name="Skrzypek M.S."/>
            <person name="Soll D."/>
            <person name="Staggs R."/>
            <person name="Stansfield I."/>
            <person name="Stumpf M.P."/>
            <person name="Sudbery P.E."/>
            <person name="Srikantha T."/>
            <person name="Zeng Q."/>
            <person name="Berman J."/>
            <person name="Berriman M."/>
            <person name="Heitman J."/>
            <person name="Gow N.A."/>
            <person name="Lorenz M.C."/>
            <person name="Birren B.W."/>
            <person name="Kellis M."/>
            <person name="Cuomo C.A."/>
        </authorList>
    </citation>
    <scope>NUCLEOTIDE SEQUENCE [LARGE SCALE GENOMIC DNA]</scope>
    <source>
        <strain evidence="4">ATCC 11503 / BCRC 21390 / CBS 2605 / JCM 1781 / NBRC 1676 / NRRL YB-4239</strain>
    </source>
</reference>
<dbReference type="GeneID" id="5230344"/>
<dbReference type="STRING" id="379508.A5E7G7"/>
<dbReference type="PANTHER" id="PTHR13395">
    <property type="entry name" value="SISTER CHROMATID COHESION PROTEIN DCC1-RELATED"/>
    <property type="match status" value="1"/>
</dbReference>
<organism evidence="3 4">
    <name type="scientific">Lodderomyces elongisporus (strain ATCC 11503 / CBS 2605 / JCM 1781 / NBRC 1676 / NRRL YB-4239)</name>
    <name type="common">Yeast</name>
    <name type="synonym">Saccharomyces elongisporus</name>
    <dbReference type="NCBI Taxonomy" id="379508"/>
    <lineage>
        <taxon>Eukaryota</taxon>
        <taxon>Fungi</taxon>
        <taxon>Dikarya</taxon>
        <taxon>Ascomycota</taxon>
        <taxon>Saccharomycotina</taxon>
        <taxon>Pichiomycetes</taxon>
        <taxon>Debaryomycetaceae</taxon>
        <taxon>Candida/Lodderomyces clade</taxon>
        <taxon>Lodderomyces</taxon>
    </lineage>
</organism>